<evidence type="ECO:0000259" key="23">
    <source>
        <dbReference type="SMART" id="SM01003"/>
    </source>
</evidence>
<evidence type="ECO:0000256" key="18">
    <source>
        <dbReference type="ARBA" id="ARBA00055923"/>
    </source>
</evidence>
<dbReference type="GO" id="GO:0005739">
    <property type="term" value="C:mitochondrion"/>
    <property type="evidence" value="ECO:0007669"/>
    <property type="project" value="UniProtKB-SubCell"/>
</dbReference>
<feature type="signal peptide" evidence="21">
    <location>
        <begin position="1"/>
        <end position="18"/>
    </location>
</feature>
<dbReference type="SUPFAM" id="SSF55347">
    <property type="entry name" value="Glyceraldehyde-3-phosphate dehydrogenase-like, C-terminal domain"/>
    <property type="match status" value="1"/>
</dbReference>
<evidence type="ECO:0000256" key="16">
    <source>
        <dbReference type="ARBA" id="ARBA00051738"/>
    </source>
</evidence>
<dbReference type="InterPro" id="IPR032095">
    <property type="entry name" value="Sacchrp_dh-like_C"/>
</dbReference>
<evidence type="ECO:0000256" key="17">
    <source>
        <dbReference type="ARBA" id="ARBA00051926"/>
    </source>
</evidence>
<feature type="chain" id="PRO_5035901121" description="Alpha-aminoadipic semialdehyde synthase, mitochondrial" evidence="21">
    <location>
        <begin position="19"/>
        <end position="1105"/>
    </location>
</feature>
<evidence type="ECO:0000313" key="24">
    <source>
        <dbReference type="EMBL" id="CAB3381653.1"/>
    </source>
</evidence>
<dbReference type="SMART" id="SM01003">
    <property type="entry name" value="AlaDh_PNT_N"/>
    <property type="match status" value="1"/>
</dbReference>
<evidence type="ECO:0000256" key="19">
    <source>
        <dbReference type="ARBA" id="ARBA00072416"/>
    </source>
</evidence>
<comment type="subcellular location">
    <subcellularLocation>
        <location evidence="1">Mitochondrion</location>
    </subcellularLocation>
</comment>
<sequence length="1105" mass="123101">MELVAGLFLLCIPHFATSEESCVFSTLNKSLSSKNDFVDDLHETFRSSSNKCFSCDRIHSTNEKFEANNCLQNAPKAILLFLQTAYLIKTKTVYCNKSLRNPEAKIEFIELQATSRRREKGPREIRSWQSRFDTAIVRCVVEFTSKWLTRNTVVKQSTERITKMLWRLAHSRKVLLIATRRYTQRHDLELQGKVMAIRREDQSVWERRAPLSPSNVKQLTRAGVKVIVQPSNRRAYPMQAYASAGAVIQEDISEASVVFGVKQVPVDALLPNRTYCFFSHTIKAQEANMPLLDACLEKNIRLIDYEKLMDDRGQRVVAFGKYAGVAGMVNILHGLGLRLLALGHHTPFMHVGPAHNYRSSFMARQAIRDAGYEISLGMMPKSVGPLTFIFTGSGNVSQGAQEVFQELPFEYVTPNNLRKVAEHGATNKIYGCEVSRHDHLERKEGGGGFDAKEYDQYPERYISTFSKTIAPYASVIVNGIYWAVGSPKLLTLPDAKHLLRPAHTPWLPISVGAPALPHRMLAICDISADPGGSIEFMNECTTIDTPFCLYDADRNKETQSFKGPGVLVCSIDNMPTQLPRESTDFFGDLLLHYAMDILKSDATAPLETHNLSNTVHNAIIASNGALTPNFKYIQDLRNANTCRSRHKSSMDIEESAKRVVILGAGFVSGPVVEYLSREKNIKITLASALKDEADEVAAKHGGNSVEPVLLDVVERPDMLDDLVKSADLVISLLPYGLHPKVAQSCIDSGTHMVTASYCSPQLQELHDRAVEKGVTIVHEVGLDPGLDHLLALECFNEVKQAGGKVESFISYCGGLPAPEFSDNPLRYKFSWSPRGVLLNTLSGAKYLRNGKHIEIPSGGALMDAVEQLDFLPGFALEGFPNRDSTHYKNLYGLSGAHTMFRGTLRFTGFTDSMKGLQALGLLGLEHHPALHPNGPEITWRQLVTTLMELPQIDIFYENLKTAIFERVGRSHHRLEAVERLGLLSDDLVLKKETPIDTLSHFLAKKLQLDKDERDIVILRHEIGILWPDGKREIRGINVVSYGDAGGYSAMSKTVGYPAAIAAKMVLDGEIQTRGNVLPFSQDIYLTMLSRLKQEGLQATEQSFWL</sequence>
<evidence type="ECO:0000256" key="21">
    <source>
        <dbReference type="SAM" id="SignalP"/>
    </source>
</evidence>
<evidence type="ECO:0000256" key="15">
    <source>
        <dbReference type="ARBA" id="ARBA00025744"/>
    </source>
</evidence>
<dbReference type="InterPro" id="IPR036291">
    <property type="entry name" value="NAD(P)-bd_dom_sf"/>
</dbReference>
<keyword evidence="13" id="KW-0496">Mitochondrion</keyword>
<dbReference type="PANTHER" id="PTHR11133">
    <property type="entry name" value="SACCHAROPINE DEHYDROGENASE"/>
    <property type="match status" value="1"/>
</dbReference>
<dbReference type="GO" id="GO:0047130">
    <property type="term" value="F:saccharopine dehydrogenase (NADP+, L-lysine-forming) activity"/>
    <property type="evidence" value="ECO:0007669"/>
    <property type="project" value="UniProtKB-EC"/>
</dbReference>
<evidence type="ECO:0000256" key="1">
    <source>
        <dbReference type="ARBA" id="ARBA00004173"/>
    </source>
</evidence>
<keyword evidence="21" id="KW-0732">Signal</keyword>
<evidence type="ECO:0000256" key="20">
    <source>
        <dbReference type="ARBA" id="ARBA00081012"/>
    </source>
</evidence>
<evidence type="ECO:0000256" key="5">
    <source>
        <dbReference type="ARBA" id="ARBA00011881"/>
    </source>
</evidence>
<dbReference type="AlphaFoldDB" id="A0A8S1DGB1"/>
<dbReference type="GO" id="GO:0047131">
    <property type="term" value="F:saccharopine dehydrogenase (NAD+, L-glutamate-forming) activity"/>
    <property type="evidence" value="ECO:0007669"/>
    <property type="project" value="UniProtKB-EC"/>
</dbReference>
<comment type="caution">
    <text evidence="24">The sequence shown here is derived from an EMBL/GenBank/DDBJ whole genome shotgun (WGS) entry which is preliminary data.</text>
</comment>
<evidence type="ECO:0000256" key="2">
    <source>
        <dbReference type="ARBA" id="ARBA00004682"/>
    </source>
</evidence>
<comment type="catalytic activity">
    <reaction evidence="17">
        <text>L-saccharopine + NAD(+) + H2O = (S)-2-amino-6-oxohexanoate + L-glutamate + NADH + H(+)</text>
        <dbReference type="Rhea" id="RHEA:24520"/>
        <dbReference type="ChEBI" id="CHEBI:15377"/>
        <dbReference type="ChEBI" id="CHEBI:15378"/>
        <dbReference type="ChEBI" id="CHEBI:29985"/>
        <dbReference type="ChEBI" id="CHEBI:57540"/>
        <dbReference type="ChEBI" id="CHEBI:57945"/>
        <dbReference type="ChEBI" id="CHEBI:57951"/>
        <dbReference type="ChEBI" id="CHEBI:58321"/>
        <dbReference type="EC" id="1.5.1.9"/>
    </reaction>
    <physiologicalReaction direction="left-to-right" evidence="17">
        <dbReference type="Rhea" id="RHEA:24521"/>
    </physiologicalReaction>
</comment>
<evidence type="ECO:0000256" key="13">
    <source>
        <dbReference type="ARBA" id="ARBA00023128"/>
    </source>
</evidence>
<keyword evidence="12" id="KW-0520">NAD</keyword>
<keyword evidence="10" id="KW-0007">Acetylation</keyword>
<dbReference type="FunFam" id="3.30.360.10:FF:000008">
    <property type="entry name" value="Alpha-aminoadipic semialdehyde synthase, mitochondrial"/>
    <property type="match status" value="1"/>
</dbReference>
<gene>
    <name evidence="24" type="ORF">CLODIP_2_CD13445</name>
</gene>
<dbReference type="Pfam" id="PF16653">
    <property type="entry name" value="Sacchrp_dh_C"/>
    <property type="match status" value="1"/>
</dbReference>
<evidence type="ECO:0000256" key="9">
    <source>
        <dbReference type="ARBA" id="ARBA00022946"/>
    </source>
</evidence>
<keyword evidence="8" id="KW-0521">NADP</keyword>
<evidence type="ECO:0000313" key="25">
    <source>
        <dbReference type="Proteomes" id="UP000494165"/>
    </source>
</evidence>
<evidence type="ECO:0000256" key="11">
    <source>
        <dbReference type="ARBA" id="ARBA00023002"/>
    </source>
</evidence>
<dbReference type="FunFam" id="3.40.50.720:FF:000087">
    <property type="entry name" value="alpha-aminoadipic semialdehyde synthase, mitochondrial"/>
    <property type="match status" value="1"/>
</dbReference>
<keyword evidence="9" id="KW-0809">Transit peptide</keyword>
<accession>A0A8S1DGB1</accession>
<evidence type="ECO:0000259" key="22">
    <source>
        <dbReference type="SMART" id="SM01002"/>
    </source>
</evidence>
<dbReference type="Gene3D" id="3.40.50.720">
    <property type="entry name" value="NAD(P)-binding Rossmann-like Domain"/>
    <property type="match status" value="2"/>
</dbReference>
<dbReference type="CDD" id="cd12189">
    <property type="entry name" value="LKR_SDH_like"/>
    <property type="match status" value="1"/>
</dbReference>
<evidence type="ECO:0000256" key="6">
    <source>
        <dbReference type="ARBA" id="ARBA00012846"/>
    </source>
</evidence>
<name>A0A8S1DGB1_9INSE</name>
<evidence type="ECO:0000256" key="3">
    <source>
        <dbReference type="ARBA" id="ARBA00004720"/>
    </source>
</evidence>
<dbReference type="FunFam" id="3.40.50.720:FF:000072">
    <property type="entry name" value="Saccharopine dehydrogenase [NADP(+), L-glutamate-forming]"/>
    <property type="match status" value="1"/>
</dbReference>
<dbReference type="EMBL" id="CADEPI010000240">
    <property type="protein sequence ID" value="CAB3381653.1"/>
    <property type="molecule type" value="Genomic_DNA"/>
</dbReference>
<evidence type="ECO:0000256" key="4">
    <source>
        <dbReference type="ARBA" id="ARBA00005624"/>
    </source>
</evidence>
<evidence type="ECO:0000256" key="14">
    <source>
        <dbReference type="ARBA" id="ARBA00023268"/>
    </source>
</evidence>
<dbReference type="FunFam" id="1.10.1870.10:FF:000001">
    <property type="entry name" value="Alpha-aminoadipic semialdehyde synthase, mitochondrial"/>
    <property type="match status" value="1"/>
</dbReference>
<comment type="similarity">
    <text evidence="4">In the N-terminal section; belongs to the AlaDH/PNT family.</text>
</comment>
<comment type="function">
    <text evidence="18">Bifunctional enzyme that catalyzes the first two steps in lysine degradation.</text>
</comment>
<evidence type="ECO:0000256" key="12">
    <source>
        <dbReference type="ARBA" id="ARBA00023027"/>
    </source>
</evidence>
<dbReference type="OrthoDB" id="10059875at2759"/>
<dbReference type="Pfam" id="PF03435">
    <property type="entry name" value="Sacchrp_dh_NADP"/>
    <property type="match status" value="1"/>
</dbReference>
<dbReference type="SUPFAM" id="SSF52283">
    <property type="entry name" value="Formate/glycerate dehydrogenase catalytic domain-like"/>
    <property type="match status" value="1"/>
</dbReference>
<dbReference type="GO" id="GO:0019878">
    <property type="term" value="P:lysine biosynthetic process via aminoadipic acid"/>
    <property type="evidence" value="ECO:0007669"/>
    <property type="project" value="TreeGrafter"/>
</dbReference>
<dbReference type="InterPro" id="IPR005097">
    <property type="entry name" value="Sacchrp_dh_NADP-bd"/>
</dbReference>
<comment type="pathway">
    <text evidence="3">Amino-acid degradation; L-lysine degradation via saccharopine pathway; glutaryl-CoA from L-lysine: step 2/6.</text>
</comment>
<keyword evidence="14" id="KW-0511">Multifunctional enzyme</keyword>
<keyword evidence="25" id="KW-1185">Reference proteome</keyword>
<evidence type="ECO:0000256" key="8">
    <source>
        <dbReference type="ARBA" id="ARBA00022857"/>
    </source>
</evidence>
<dbReference type="SUPFAM" id="SSF51735">
    <property type="entry name" value="NAD(P)-binding Rossmann-fold domains"/>
    <property type="match status" value="1"/>
</dbReference>
<evidence type="ECO:0000256" key="7">
    <source>
        <dbReference type="ARBA" id="ARBA00012849"/>
    </source>
</evidence>
<proteinExistence type="inferred from homology"/>
<dbReference type="EC" id="1.5.1.9" evidence="7"/>
<dbReference type="Gene3D" id="1.10.1870.10">
    <property type="entry name" value="Domain 3, Saccharopine reductase"/>
    <property type="match status" value="1"/>
</dbReference>
<evidence type="ECO:0000256" key="10">
    <source>
        <dbReference type="ARBA" id="ARBA00022990"/>
    </source>
</evidence>
<dbReference type="Gene3D" id="3.30.360.10">
    <property type="entry name" value="Dihydrodipicolinate Reductase, domain 2"/>
    <property type="match status" value="1"/>
</dbReference>
<dbReference type="EC" id="1.5.1.8" evidence="6"/>
<comment type="catalytic activity">
    <reaction evidence="16">
        <text>L-saccharopine + NADP(+) + H2O = L-lysine + 2-oxoglutarate + NADPH + H(+)</text>
        <dbReference type="Rhea" id="RHEA:19373"/>
        <dbReference type="ChEBI" id="CHEBI:15377"/>
        <dbReference type="ChEBI" id="CHEBI:15378"/>
        <dbReference type="ChEBI" id="CHEBI:16810"/>
        <dbReference type="ChEBI" id="CHEBI:32551"/>
        <dbReference type="ChEBI" id="CHEBI:57783"/>
        <dbReference type="ChEBI" id="CHEBI:57951"/>
        <dbReference type="ChEBI" id="CHEBI:58349"/>
        <dbReference type="EC" id="1.5.1.8"/>
    </reaction>
    <physiologicalReaction direction="right-to-left" evidence="16">
        <dbReference type="Rhea" id="RHEA:19375"/>
    </physiologicalReaction>
</comment>
<protein>
    <recommendedName>
        <fullName evidence="19">Alpha-aminoadipic semialdehyde synthase, mitochondrial</fullName>
        <ecNumber evidence="6">1.5.1.8</ecNumber>
        <ecNumber evidence="7">1.5.1.9</ecNumber>
    </recommendedName>
    <alternativeName>
        <fullName evidence="20">LKR/SDH</fullName>
    </alternativeName>
</protein>
<dbReference type="InterPro" id="IPR007698">
    <property type="entry name" value="AlaDH/PNT_NAD(H)-bd"/>
</dbReference>
<reference evidence="24 25" key="1">
    <citation type="submission" date="2020-04" db="EMBL/GenBank/DDBJ databases">
        <authorList>
            <person name="Alioto T."/>
            <person name="Alioto T."/>
            <person name="Gomez Garrido J."/>
        </authorList>
    </citation>
    <scope>NUCLEOTIDE SEQUENCE [LARGE SCALE GENOMIC DNA]</scope>
</reference>
<dbReference type="SMART" id="SM01002">
    <property type="entry name" value="AlaDh_PNT_C"/>
    <property type="match status" value="1"/>
</dbReference>
<feature type="domain" description="Alanine dehydrogenase/pyridine nucleotide transhydrogenase NAD(H)-binding" evidence="22">
    <location>
        <begin position="366"/>
        <end position="570"/>
    </location>
</feature>
<dbReference type="PANTHER" id="PTHR11133:SF22">
    <property type="entry name" value="ALPHA-AMINOADIPIC SEMIALDEHYDE SYNTHASE, MITOCHONDRIAL"/>
    <property type="match status" value="1"/>
</dbReference>
<dbReference type="Proteomes" id="UP000494165">
    <property type="component" value="Unassembled WGS sequence"/>
</dbReference>
<dbReference type="InterPro" id="IPR051168">
    <property type="entry name" value="AASS"/>
</dbReference>
<feature type="domain" description="Alanine dehydrogenase/pyridine nucleotide transhydrogenase N-terminal" evidence="23">
    <location>
        <begin position="196"/>
        <end position="326"/>
    </location>
</feature>
<dbReference type="Pfam" id="PF05222">
    <property type="entry name" value="AlaDh_PNT_N"/>
    <property type="match status" value="1"/>
</dbReference>
<keyword evidence="11" id="KW-0560">Oxidoreductase</keyword>
<comment type="pathway">
    <text evidence="2">Amino-acid degradation; L-lysine degradation via saccharopine pathway; glutaryl-CoA from L-lysine: step 1/6.</text>
</comment>
<dbReference type="GO" id="GO:0006554">
    <property type="term" value="P:lysine catabolic process"/>
    <property type="evidence" value="ECO:0007669"/>
    <property type="project" value="UniProtKB-ARBA"/>
</dbReference>
<comment type="subunit">
    <text evidence="5">Homotetramer.</text>
</comment>
<dbReference type="InterPro" id="IPR007886">
    <property type="entry name" value="AlaDH/PNT_N"/>
</dbReference>
<organism evidence="24 25">
    <name type="scientific">Cloeon dipterum</name>
    <dbReference type="NCBI Taxonomy" id="197152"/>
    <lineage>
        <taxon>Eukaryota</taxon>
        <taxon>Metazoa</taxon>
        <taxon>Ecdysozoa</taxon>
        <taxon>Arthropoda</taxon>
        <taxon>Hexapoda</taxon>
        <taxon>Insecta</taxon>
        <taxon>Pterygota</taxon>
        <taxon>Palaeoptera</taxon>
        <taxon>Ephemeroptera</taxon>
        <taxon>Pisciforma</taxon>
        <taxon>Baetidae</taxon>
        <taxon>Cloeon</taxon>
    </lineage>
</organism>
<comment type="similarity">
    <text evidence="15">In the C-terminal section; belongs to the saccharopine dehydrogenase family.</text>
</comment>